<protein>
    <recommendedName>
        <fullName evidence="6">HTH myb-type domain-containing protein</fullName>
    </recommendedName>
</protein>
<evidence type="ECO:0000256" key="1">
    <source>
        <dbReference type="ARBA" id="ARBA00023015"/>
    </source>
</evidence>
<dbReference type="InterPro" id="IPR009057">
    <property type="entry name" value="Homeodomain-like_sf"/>
</dbReference>
<keyword evidence="4" id="KW-0539">Nucleus</keyword>
<dbReference type="SUPFAM" id="SSF46689">
    <property type="entry name" value="Homeodomain-like"/>
    <property type="match status" value="1"/>
</dbReference>
<dbReference type="PANTHER" id="PTHR31314:SF164">
    <property type="entry name" value="HTH MYB-TYPE DOMAIN-CONTAINING PROTEIN"/>
    <property type="match status" value="1"/>
</dbReference>
<dbReference type="AlphaFoldDB" id="A0A8J5K7E8"/>
<reference evidence="7 8" key="1">
    <citation type="submission" date="2020-08" db="EMBL/GenBank/DDBJ databases">
        <title>Plant Genome Project.</title>
        <authorList>
            <person name="Zhang R.-G."/>
        </authorList>
    </citation>
    <scope>NUCLEOTIDE SEQUENCE [LARGE SCALE GENOMIC DNA]</scope>
    <source>
        <tissue evidence="7">Rhizome</tissue>
    </source>
</reference>
<keyword evidence="3" id="KW-0804">Transcription</keyword>
<keyword evidence="1" id="KW-0805">Transcription regulation</keyword>
<evidence type="ECO:0000313" key="7">
    <source>
        <dbReference type="EMBL" id="KAG6476819.1"/>
    </source>
</evidence>
<dbReference type="GO" id="GO:0003677">
    <property type="term" value="F:DNA binding"/>
    <property type="evidence" value="ECO:0007669"/>
    <property type="project" value="UniProtKB-KW"/>
</dbReference>
<dbReference type="NCBIfam" id="TIGR01557">
    <property type="entry name" value="myb_SHAQKYF"/>
    <property type="match status" value="1"/>
</dbReference>
<dbReference type="Proteomes" id="UP000734854">
    <property type="component" value="Unassembled WGS sequence"/>
</dbReference>
<comment type="caution">
    <text evidence="7">The sequence shown here is derived from an EMBL/GenBank/DDBJ whole genome shotgun (WGS) entry which is preliminary data.</text>
</comment>
<dbReference type="FunFam" id="1.10.10.60:FF:000002">
    <property type="entry name" value="Myb family transcription factor"/>
    <property type="match status" value="1"/>
</dbReference>
<evidence type="ECO:0000256" key="2">
    <source>
        <dbReference type="ARBA" id="ARBA00023125"/>
    </source>
</evidence>
<gene>
    <name evidence="7" type="ORF">ZIOFF_066067</name>
</gene>
<feature type="region of interest" description="Disordered" evidence="5">
    <location>
        <begin position="101"/>
        <end position="129"/>
    </location>
</feature>
<dbReference type="InterPro" id="IPR017930">
    <property type="entry name" value="Myb_dom"/>
</dbReference>
<evidence type="ECO:0000256" key="5">
    <source>
        <dbReference type="SAM" id="MobiDB-lite"/>
    </source>
</evidence>
<evidence type="ECO:0000256" key="4">
    <source>
        <dbReference type="ARBA" id="ARBA00023242"/>
    </source>
</evidence>
<evidence type="ECO:0000259" key="6">
    <source>
        <dbReference type="PROSITE" id="PS51294"/>
    </source>
</evidence>
<feature type="region of interest" description="Disordered" evidence="5">
    <location>
        <begin position="170"/>
        <end position="209"/>
    </location>
</feature>
<dbReference type="GO" id="GO:0003700">
    <property type="term" value="F:DNA-binding transcription factor activity"/>
    <property type="evidence" value="ECO:0007669"/>
    <property type="project" value="InterPro"/>
</dbReference>
<dbReference type="PANTHER" id="PTHR31314">
    <property type="entry name" value="MYB FAMILY TRANSCRIPTION FACTOR PHL7-LIKE"/>
    <property type="match status" value="1"/>
</dbReference>
<feature type="compositionally biased region" description="Polar residues" evidence="5">
    <location>
        <begin position="112"/>
        <end position="127"/>
    </location>
</feature>
<evidence type="ECO:0000256" key="3">
    <source>
        <dbReference type="ARBA" id="ARBA00023163"/>
    </source>
</evidence>
<feature type="domain" description="HTH myb-type" evidence="6">
    <location>
        <begin position="43"/>
        <end position="103"/>
    </location>
</feature>
<keyword evidence="8" id="KW-1185">Reference proteome</keyword>
<dbReference type="InterPro" id="IPR001005">
    <property type="entry name" value="SANT/Myb"/>
</dbReference>
<feature type="region of interest" description="Disordered" evidence="5">
    <location>
        <begin position="1"/>
        <end position="39"/>
    </location>
</feature>
<evidence type="ECO:0000313" key="8">
    <source>
        <dbReference type="Proteomes" id="UP000734854"/>
    </source>
</evidence>
<name>A0A8J5K7E8_ZINOF</name>
<dbReference type="PROSITE" id="PS51294">
    <property type="entry name" value="HTH_MYB"/>
    <property type="match status" value="1"/>
</dbReference>
<feature type="compositionally biased region" description="Basic and acidic residues" evidence="5">
    <location>
        <begin position="1"/>
        <end position="20"/>
    </location>
</feature>
<dbReference type="EMBL" id="JACMSC010000018">
    <property type="protein sequence ID" value="KAG6476819.1"/>
    <property type="molecule type" value="Genomic_DNA"/>
</dbReference>
<dbReference type="InterPro" id="IPR006447">
    <property type="entry name" value="Myb_dom_plants"/>
</dbReference>
<feature type="compositionally biased region" description="Polar residues" evidence="5">
    <location>
        <begin position="176"/>
        <end position="185"/>
    </location>
</feature>
<dbReference type="Gene3D" id="1.10.10.60">
    <property type="entry name" value="Homeodomain-like"/>
    <property type="match status" value="1"/>
</dbReference>
<dbReference type="InterPro" id="IPR046955">
    <property type="entry name" value="PHR1-like"/>
</dbReference>
<feature type="compositionally biased region" description="Basic and acidic residues" evidence="5">
    <location>
        <begin position="101"/>
        <end position="111"/>
    </location>
</feature>
<keyword evidence="2" id="KW-0238">DNA-binding</keyword>
<organism evidence="7 8">
    <name type="scientific">Zingiber officinale</name>
    <name type="common">Ginger</name>
    <name type="synonym">Amomum zingiber</name>
    <dbReference type="NCBI Taxonomy" id="94328"/>
    <lineage>
        <taxon>Eukaryota</taxon>
        <taxon>Viridiplantae</taxon>
        <taxon>Streptophyta</taxon>
        <taxon>Embryophyta</taxon>
        <taxon>Tracheophyta</taxon>
        <taxon>Spermatophyta</taxon>
        <taxon>Magnoliopsida</taxon>
        <taxon>Liliopsida</taxon>
        <taxon>Zingiberales</taxon>
        <taxon>Zingiberaceae</taxon>
        <taxon>Zingiber</taxon>
    </lineage>
</organism>
<dbReference type="Pfam" id="PF00249">
    <property type="entry name" value="Myb_DNA-binding"/>
    <property type="match status" value="1"/>
</dbReference>
<accession>A0A8J5K7E8</accession>
<sequence length="283" mass="31289">MEEDKSQKRPREAFDLNEDVRSEEEDEREGSSERGTKVRQYVRSKLPRLRWTPDLHLAFVHAVDRLGGQERATPKLVLQLMNVRGLSIAHVKSHLQMYRSKKQDGLGREKSTISSAHGSAAENTTSPRDVLPANNELIAALGIRRQPEHSSSKQQDCRWASRDWEKGVVPTGIGTPFTNSSSAQYPTREPESQSAFRLEVDPSDAKKRRTSAMADPILKLEKGQEDHEDAAASLLSLTLTPSSASSMIGGQEKALEGNGSEVVRDRSDKAALGMSTLDLTMSI</sequence>
<proteinExistence type="predicted"/>